<dbReference type="SUPFAM" id="SSF55729">
    <property type="entry name" value="Acyl-CoA N-acyltransferases (Nat)"/>
    <property type="match status" value="1"/>
</dbReference>
<accession>A0ABV1M1P0</accession>
<evidence type="ECO:0000313" key="2">
    <source>
        <dbReference type="EMBL" id="MEQ6290149.1"/>
    </source>
</evidence>
<keyword evidence="3" id="KW-1185">Reference proteome</keyword>
<dbReference type="PANTHER" id="PTHR43792:SF1">
    <property type="entry name" value="N-ACETYLTRANSFERASE DOMAIN-CONTAINING PROTEIN"/>
    <property type="match status" value="1"/>
</dbReference>
<dbReference type="InterPro" id="IPR051531">
    <property type="entry name" value="N-acetyltransferase"/>
</dbReference>
<comment type="caution">
    <text evidence="2">The sequence shown here is derived from an EMBL/GenBank/DDBJ whole genome shotgun (WGS) entry which is preliminary data.</text>
</comment>
<dbReference type="InterPro" id="IPR016181">
    <property type="entry name" value="Acyl_CoA_acyltransferase"/>
</dbReference>
<gene>
    <name evidence="2" type="ORF">ABNW52_05915</name>
</gene>
<name>A0ABV1M1P0_9NEIS</name>
<organism evidence="2 3">
    <name type="scientific">Vogesella oryzagri</name>
    <dbReference type="NCBI Taxonomy" id="3160864"/>
    <lineage>
        <taxon>Bacteria</taxon>
        <taxon>Pseudomonadati</taxon>
        <taxon>Pseudomonadota</taxon>
        <taxon>Betaproteobacteria</taxon>
        <taxon>Neisseriales</taxon>
        <taxon>Chromobacteriaceae</taxon>
        <taxon>Vogesella</taxon>
    </lineage>
</organism>
<protein>
    <submittedName>
        <fullName evidence="2">GNAT family N-acetyltransferase</fullName>
    </submittedName>
</protein>
<dbReference type="EMBL" id="JBEFLD010000003">
    <property type="protein sequence ID" value="MEQ6290149.1"/>
    <property type="molecule type" value="Genomic_DNA"/>
</dbReference>
<dbReference type="InterPro" id="IPR000182">
    <property type="entry name" value="GNAT_dom"/>
</dbReference>
<dbReference type="PROSITE" id="PS51186">
    <property type="entry name" value="GNAT"/>
    <property type="match status" value="1"/>
</dbReference>
<dbReference type="Gene3D" id="3.40.630.30">
    <property type="match status" value="1"/>
</dbReference>
<reference evidence="2" key="1">
    <citation type="submission" date="2024-06" db="EMBL/GenBank/DDBJ databases">
        <title>Genome sequence of Vogesella sp. MAHUQ-64.</title>
        <authorList>
            <person name="Huq M.A."/>
        </authorList>
    </citation>
    <scope>NUCLEOTIDE SEQUENCE</scope>
    <source>
        <strain evidence="2">MAHUQ-64</strain>
    </source>
</reference>
<dbReference type="PANTHER" id="PTHR43792">
    <property type="entry name" value="GNAT FAMILY, PUTATIVE (AFU_ORTHOLOGUE AFUA_3G00765)-RELATED-RELATED"/>
    <property type="match status" value="1"/>
</dbReference>
<sequence length="166" mass="18008">MLPIRTPRLLLREFTLEDTAVVLGVLNDADFIRFVTDRGVRTHAQALDYLRAGPLASYQRHGHGLWCVERLDDGQALGMCGLIQRDGMPGVDLGYALLPHARGCGYAREAAQASLDYGRTVLRLPRIVAYIDPANLASATVLEAVGMQCRGLVPFPGAAGDTALYE</sequence>
<evidence type="ECO:0000313" key="3">
    <source>
        <dbReference type="Proteomes" id="UP001433638"/>
    </source>
</evidence>
<dbReference type="Proteomes" id="UP001433638">
    <property type="component" value="Unassembled WGS sequence"/>
</dbReference>
<feature type="domain" description="N-acetyltransferase" evidence="1">
    <location>
        <begin position="9"/>
        <end position="166"/>
    </location>
</feature>
<dbReference type="RefSeq" id="WP_349585365.1">
    <property type="nucleotide sequence ID" value="NZ_JBEFLD010000003.1"/>
</dbReference>
<proteinExistence type="predicted"/>
<dbReference type="Pfam" id="PF13302">
    <property type="entry name" value="Acetyltransf_3"/>
    <property type="match status" value="1"/>
</dbReference>
<evidence type="ECO:0000259" key="1">
    <source>
        <dbReference type="PROSITE" id="PS51186"/>
    </source>
</evidence>